<name>A0A6S6U0A7_9BACT</name>
<dbReference type="InterPro" id="IPR037883">
    <property type="entry name" value="Knr4/Smi1-like_sf"/>
</dbReference>
<dbReference type="Gene3D" id="3.40.1580.10">
    <property type="entry name" value="SMI1/KNR4-like"/>
    <property type="match status" value="1"/>
</dbReference>
<evidence type="ECO:0000313" key="2">
    <source>
        <dbReference type="EMBL" id="CAA6822580.1"/>
    </source>
</evidence>
<feature type="domain" description="Knr4/Smi1-like" evidence="1">
    <location>
        <begin position="18"/>
        <end position="152"/>
    </location>
</feature>
<accession>A0A6S6U0A7</accession>
<dbReference type="EMBL" id="CACVAS010000117">
    <property type="protein sequence ID" value="CAA6822580.1"/>
    <property type="molecule type" value="Genomic_DNA"/>
</dbReference>
<gene>
    <name evidence="2" type="ORF">HELGO_WM806</name>
</gene>
<protein>
    <recommendedName>
        <fullName evidence="1">Knr4/Smi1-like domain-containing protein</fullName>
    </recommendedName>
</protein>
<dbReference type="SMART" id="SM00860">
    <property type="entry name" value="SMI1_KNR4"/>
    <property type="match status" value="1"/>
</dbReference>
<dbReference type="InterPro" id="IPR018958">
    <property type="entry name" value="Knr4/Smi1-like_dom"/>
</dbReference>
<dbReference type="SUPFAM" id="SSF160631">
    <property type="entry name" value="SMI1/KNR4-like"/>
    <property type="match status" value="1"/>
</dbReference>
<dbReference type="Pfam" id="PF14568">
    <property type="entry name" value="SUKH_6"/>
    <property type="match status" value="1"/>
</dbReference>
<proteinExistence type="predicted"/>
<organism evidence="2">
    <name type="scientific">uncultured Sulfurovum sp</name>
    <dbReference type="NCBI Taxonomy" id="269237"/>
    <lineage>
        <taxon>Bacteria</taxon>
        <taxon>Pseudomonadati</taxon>
        <taxon>Campylobacterota</taxon>
        <taxon>Epsilonproteobacteria</taxon>
        <taxon>Campylobacterales</taxon>
        <taxon>Sulfurovaceae</taxon>
        <taxon>Sulfurovum</taxon>
        <taxon>environmental samples</taxon>
    </lineage>
</organism>
<reference evidence="2" key="1">
    <citation type="submission" date="2020-01" db="EMBL/GenBank/DDBJ databases">
        <authorList>
            <person name="Meier V. D."/>
            <person name="Meier V D."/>
        </authorList>
    </citation>
    <scope>NUCLEOTIDE SEQUENCE</scope>
    <source>
        <strain evidence="2">HLG_WM_MAG_01</strain>
    </source>
</reference>
<sequence>MIENLIKVMTPPEHPLATGSKDDWAVVEKTIGTILPDDYKEYISIYGIGRIGDFLWALNPFYVEGSANLMETMEYFQDSYIEFKRDFPEDFLKEVFPKDNSLLLWGMTDNGDFLYWAYDSNQNPNNWKVGITNMRDDEEYIFNMNMSTFLEKLVKAEIQTNAFPEDWLKIKNKPFRKL</sequence>
<dbReference type="AlphaFoldDB" id="A0A6S6U0A7"/>
<evidence type="ECO:0000259" key="1">
    <source>
        <dbReference type="SMART" id="SM00860"/>
    </source>
</evidence>